<dbReference type="OrthoDB" id="9815897at2"/>
<feature type="transmembrane region" description="Helical" evidence="1">
    <location>
        <begin position="75"/>
        <end position="95"/>
    </location>
</feature>
<keyword evidence="1" id="KW-0812">Transmembrane</keyword>
<gene>
    <name evidence="2" type="ORF">DPN68_01020</name>
</gene>
<evidence type="ECO:0000313" key="2">
    <source>
        <dbReference type="EMBL" id="RBA29839.1"/>
    </source>
</evidence>
<organism evidence="2 3">
    <name type="scientific">Flavobacterium tibetense</name>
    <dbReference type="NCBI Taxonomy" id="2233533"/>
    <lineage>
        <taxon>Bacteria</taxon>
        <taxon>Pseudomonadati</taxon>
        <taxon>Bacteroidota</taxon>
        <taxon>Flavobacteriia</taxon>
        <taxon>Flavobacteriales</taxon>
        <taxon>Flavobacteriaceae</taxon>
        <taxon>Flavobacterium</taxon>
    </lineage>
</organism>
<sequence>MNRNKLYKFLLVACLVGYIWLFFSLHHENEIQTSQMTVCLFKKTTNVPCPSCGTTRAVMHLFQGDFSSSILINPFGILVALIMIIAPIWIGIDYIQKKDTFFQFYKKSEQFISRKWIAVFLVILVLLNWYWNIKKGL</sequence>
<keyword evidence="1" id="KW-0472">Membrane</keyword>
<dbReference type="Pfam" id="PF10825">
    <property type="entry name" value="DUF2752"/>
    <property type="match status" value="1"/>
</dbReference>
<feature type="transmembrane region" description="Helical" evidence="1">
    <location>
        <begin position="7"/>
        <end position="26"/>
    </location>
</feature>
<dbReference type="EMBL" id="QLST01000001">
    <property type="protein sequence ID" value="RBA29839.1"/>
    <property type="molecule type" value="Genomic_DNA"/>
</dbReference>
<dbReference type="Proteomes" id="UP000253319">
    <property type="component" value="Unassembled WGS sequence"/>
</dbReference>
<reference evidence="2 3" key="1">
    <citation type="submission" date="2018-06" db="EMBL/GenBank/DDBJ databases">
        <title>Flavobacterium tibetense sp. nov., isolated from a wetland YonghuCo on Tibetan Plateau.</title>
        <authorList>
            <person name="Xing P."/>
            <person name="Phurbu D."/>
            <person name="Lu H."/>
        </authorList>
    </citation>
    <scope>NUCLEOTIDE SEQUENCE [LARGE SCALE GENOMIC DNA]</scope>
    <source>
        <strain evidence="2 3">YH5</strain>
    </source>
</reference>
<comment type="caution">
    <text evidence="2">The sequence shown here is derived from an EMBL/GenBank/DDBJ whole genome shotgun (WGS) entry which is preliminary data.</text>
</comment>
<protein>
    <submittedName>
        <fullName evidence="2">DUF2752 domain-containing protein</fullName>
    </submittedName>
</protein>
<feature type="transmembrane region" description="Helical" evidence="1">
    <location>
        <begin position="116"/>
        <end position="133"/>
    </location>
</feature>
<keyword evidence="3" id="KW-1185">Reference proteome</keyword>
<proteinExistence type="predicted"/>
<name>A0A365P5F1_9FLAO</name>
<dbReference type="AlphaFoldDB" id="A0A365P5F1"/>
<evidence type="ECO:0000256" key="1">
    <source>
        <dbReference type="SAM" id="Phobius"/>
    </source>
</evidence>
<dbReference type="InterPro" id="IPR021215">
    <property type="entry name" value="DUF2752"/>
</dbReference>
<keyword evidence="1" id="KW-1133">Transmembrane helix</keyword>
<dbReference type="RefSeq" id="WP_113987721.1">
    <property type="nucleotide sequence ID" value="NZ_QLST01000001.1"/>
</dbReference>
<accession>A0A365P5F1</accession>
<evidence type="ECO:0000313" key="3">
    <source>
        <dbReference type="Proteomes" id="UP000253319"/>
    </source>
</evidence>